<keyword evidence="2" id="KW-1185">Reference proteome</keyword>
<proteinExistence type="predicted"/>
<evidence type="ECO:0000313" key="1">
    <source>
        <dbReference type="EMBL" id="KAI8552630.1"/>
    </source>
</evidence>
<sequence>MASKIVLALVFVFDLIAFALAVAAEQRRSTVIKLHQAHQDGHLVPPSPPRRRLALPDLSHLAAKLRQIFKSTERDAEILARLAAERLGAA</sequence>
<comment type="caution">
    <text evidence="1">The sequence shown here is derived from an EMBL/GenBank/DDBJ whole genome shotgun (WGS) entry which is preliminary data.</text>
</comment>
<dbReference type="EMBL" id="CM046393">
    <property type="protein sequence ID" value="KAI8552630.1"/>
    <property type="molecule type" value="Genomic_DNA"/>
</dbReference>
<accession>A0ACC0NHE2</accession>
<protein>
    <submittedName>
        <fullName evidence="1">Uncharacterized protein</fullName>
    </submittedName>
</protein>
<evidence type="ECO:0000313" key="2">
    <source>
        <dbReference type="Proteomes" id="UP001062846"/>
    </source>
</evidence>
<organism evidence="1 2">
    <name type="scientific">Rhododendron molle</name>
    <name type="common">Chinese azalea</name>
    <name type="synonym">Azalea mollis</name>
    <dbReference type="NCBI Taxonomy" id="49168"/>
    <lineage>
        <taxon>Eukaryota</taxon>
        <taxon>Viridiplantae</taxon>
        <taxon>Streptophyta</taxon>
        <taxon>Embryophyta</taxon>
        <taxon>Tracheophyta</taxon>
        <taxon>Spermatophyta</taxon>
        <taxon>Magnoliopsida</taxon>
        <taxon>eudicotyledons</taxon>
        <taxon>Gunneridae</taxon>
        <taxon>Pentapetalae</taxon>
        <taxon>asterids</taxon>
        <taxon>Ericales</taxon>
        <taxon>Ericaceae</taxon>
        <taxon>Ericoideae</taxon>
        <taxon>Rhodoreae</taxon>
        <taxon>Rhododendron</taxon>
    </lineage>
</organism>
<reference evidence="1" key="1">
    <citation type="submission" date="2022-02" db="EMBL/GenBank/DDBJ databases">
        <title>Plant Genome Project.</title>
        <authorList>
            <person name="Zhang R.-G."/>
        </authorList>
    </citation>
    <scope>NUCLEOTIDE SEQUENCE</scope>
    <source>
        <strain evidence="1">AT1</strain>
    </source>
</reference>
<gene>
    <name evidence="1" type="ORF">RHMOL_Rhmol06G0281500</name>
</gene>
<name>A0ACC0NHE2_RHOML</name>
<dbReference type="Proteomes" id="UP001062846">
    <property type="component" value="Chromosome 6"/>
</dbReference>